<keyword evidence="1" id="KW-0378">Hydrolase</keyword>
<evidence type="ECO:0000313" key="5">
    <source>
        <dbReference type="EMBL" id="ODQ67933.1"/>
    </source>
</evidence>
<dbReference type="EMBL" id="KV454406">
    <property type="protein sequence ID" value="ODQ67933.1"/>
    <property type="molecule type" value="Genomic_DNA"/>
</dbReference>
<evidence type="ECO:0000256" key="3">
    <source>
        <dbReference type="PIRSR" id="PIRSR000894-1"/>
    </source>
</evidence>
<keyword evidence="2" id="KW-0325">Glycoprotein</keyword>
<keyword evidence="6" id="KW-1185">Reference proteome</keyword>
<dbReference type="Gene3D" id="3.40.50.1240">
    <property type="entry name" value="Phosphoglycerate mutase-like"/>
    <property type="match status" value="1"/>
</dbReference>
<name>A0A1E3PR80_9ASCO</name>
<organism evidence="5 6">
    <name type="scientific">Nadsonia fulvescens var. elongata DSM 6958</name>
    <dbReference type="NCBI Taxonomy" id="857566"/>
    <lineage>
        <taxon>Eukaryota</taxon>
        <taxon>Fungi</taxon>
        <taxon>Dikarya</taxon>
        <taxon>Ascomycota</taxon>
        <taxon>Saccharomycotina</taxon>
        <taxon>Dipodascomycetes</taxon>
        <taxon>Dipodascales</taxon>
        <taxon>Dipodascales incertae sedis</taxon>
        <taxon>Nadsonia</taxon>
    </lineage>
</organism>
<feature type="non-terminal residue" evidence="5">
    <location>
        <position position="1"/>
    </location>
</feature>
<protein>
    <submittedName>
        <fullName evidence="5">Phosphoglycerate mutase-like protein</fullName>
    </submittedName>
</protein>
<accession>A0A1E3PR80</accession>
<dbReference type="PANTHER" id="PTHR20963">
    <property type="entry name" value="MULTIPLE INOSITOL POLYPHOSPHATE PHOSPHATASE-RELATED"/>
    <property type="match status" value="1"/>
</dbReference>
<keyword evidence="4" id="KW-1015">Disulfide bond</keyword>
<evidence type="ECO:0000256" key="2">
    <source>
        <dbReference type="ARBA" id="ARBA00023180"/>
    </source>
</evidence>
<feature type="disulfide bond" evidence="4">
    <location>
        <begin position="418"/>
        <end position="426"/>
    </location>
</feature>
<dbReference type="GO" id="GO:0003993">
    <property type="term" value="F:acid phosphatase activity"/>
    <property type="evidence" value="ECO:0007669"/>
    <property type="project" value="TreeGrafter"/>
</dbReference>
<proteinExistence type="predicted"/>
<dbReference type="OrthoDB" id="6509975at2759"/>
<evidence type="ECO:0000313" key="6">
    <source>
        <dbReference type="Proteomes" id="UP000095009"/>
    </source>
</evidence>
<feature type="active site" description="Proton donor" evidence="3">
    <location>
        <position position="346"/>
    </location>
</feature>
<feature type="disulfide bond" evidence="4">
    <location>
        <begin position="34"/>
        <end position="395"/>
    </location>
</feature>
<feature type="non-terminal residue" evidence="5">
    <location>
        <position position="449"/>
    </location>
</feature>
<feature type="disulfide bond" evidence="4">
    <location>
        <begin position="251"/>
        <end position="264"/>
    </location>
</feature>
<dbReference type="STRING" id="857566.A0A1E3PR80"/>
<dbReference type="InterPro" id="IPR000560">
    <property type="entry name" value="His_Pase_clade-2"/>
</dbReference>
<dbReference type="InterPro" id="IPR029033">
    <property type="entry name" value="His_PPase_superfam"/>
</dbReference>
<dbReference type="AlphaFoldDB" id="A0A1E3PR80"/>
<feature type="active site" description="Nucleophile" evidence="3">
    <location>
        <position position="45"/>
    </location>
</feature>
<dbReference type="PIRSF" id="PIRSF000894">
    <property type="entry name" value="Acid_phosphatase"/>
    <property type="match status" value="1"/>
</dbReference>
<dbReference type="Pfam" id="PF00328">
    <property type="entry name" value="His_Phos_2"/>
    <property type="match status" value="1"/>
</dbReference>
<dbReference type="CDD" id="cd07061">
    <property type="entry name" value="HP_HAP_like"/>
    <property type="match status" value="1"/>
</dbReference>
<dbReference type="PANTHER" id="PTHR20963:SF43">
    <property type="entry name" value="PUTATIVE (AFU_ORTHOLOGUE AFUA_7G01240)-RELATED"/>
    <property type="match status" value="1"/>
</dbReference>
<dbReference type="Proteomes" id="UP000095009">
    <property type="component" value="Unassembled WGS sequence"/>
</dbReference>
<evidence type="ECO:0000256" key="1">
    <source>
        <dbReference type="ARBA" id="ARBA00022801"/>
    </source>
</evidence>
<gene>
    <name evidence="5" type="ORF">NADFUDRAFT_6167</name>
</gene>
<reference evidence="5 6" key="1">
    <citation type="journal article" date="2016" name="Proc. Natl. Acad. Sci. U.S.A.">
        <title>Comparative genomics of biotechnologically important yeasts.</title>
        <authorList>
            <person name="Riley R."/>
            <person name="Haridas S."/>
            <person name="Wolfe K.H."/>
            <person name="Lopes M.R."/>
            <person name="Hittinger C.T."/>
            <person name="Goeker M."/>
            <person name="Salamov A.A."/>
            <person name="Wisecaver J.H."/>
            <person name="Long T.M."/>
            <person name="Calvey C.H."/>
            <person name="Aerts A.L."/>
            <person name="Barry K.W."/>
            <person name="Choi C."/>
            <person name="Clum A."/>
            <person name="Coughlan A.Y."/>
            <person name="Deshpande S."/>
            <person name="Douglass A.P."/>
            <person name="Hanson S.J."/>
            <person name="Klenk H.-P."/>
            <person name="LaButti K.M."/>
            <person name="Lapidus A."/>
            <person name="Lindquist E.A."/>
            <person name="Lipzen A.M."/>
            <person name="Meier-Kolthoff J.P."/>
            <person name="Ohm R.A."/>
            <person name="Otillar R.P."/>
            <person name="Pangilinan J.L."/>
            <person name="Peng Y."/>
            <person name="Rokas A."/>
            <person name="Rosa C.A."/>
            <person name="Scheuner C."/>
            <person name="Sibirny A.A."/>
            <person name="Slot J.C."/>
            <person name="Stielow J.B."/>
            <person name="Sun H."/>
            <person name="Kurtzman C.P."/>
            <person name="Blackwell M."/>
            <person name="Grigoriev I.V."/>
            <person name="Jeffries T.W."/>
        </authorList>
    </citation>
    <scope>NUCLEOTIDE SEQUENCE [LARGE SCALE GENOMIC DNA]</scope>
    <source>
        <strain evidence="5 6">DSM 6958</strain>
    </source>
</reference>
<dbReference type="InterPro" id="IPR016274">
    <property type="entry name" value="Histidine_acid_Pase_euk"/>
</dbReference>
<evidence type="ECO:0000256" key="4">
    <source>
        <dbReference type="PIRSR" id="PIRSR000894-2"/>
    </source>
</evidence>
<sequence length="449" mass="50661">FDKKEHFGSYSPYFTTGSNFPGIEGDGTGIPEQCTLSEVHVLHRHAERYPSASSIKPMEALAKKLQNYLKNSTSEPLPPFEWIKDWNYTLGAELLTPLGVATEFSAGAKFWSDYGQALFKTDQQFYSPKINTYSNGTQRPIPVIRATTQSRIQTSAEAWAAGFFGQYSGQSYAEKDTSKLYDLVLQYETAGNNNTLASYYACNIPIEKFPGIPKKDVWINNYLNDTVIRLQNYLPGIKLTNSDAYNMQQICAFETASIGYSNFCDLFSDEEWEGFEYTEDLYFYNWDSFGGGKYTTAEGAGWASEFLARLEDKLITVPGNGVNVTLTSNTDTFPVDQPFYLDMSHDADIVFMLTLMDLDFLKQELSPYYMDPTRQFVVSRLVPFGARLIFEVLSCGSDSYVRAKLNDRILPLGSMEYCPKSSDGLCPYVDFVKSLKKSVEDAKFDNVCD</sequence>
<dbReference type="SUPFAM" id="SSF53254">
    <property type="entry name" value="Phosphoglycerate mutase-like"/>
    <property type="match status" value="1"/>
</dbReference>